<evidence type="ECO:0000313" key="3">
    <source>
        <dbReference type="Proteomes" id="UP000276133"/>
    </source>
</evidence>
<dbReference type="Proteomes" id="UP000276133">
    <property type="component" value="Unassembled WGS sequence"/>
</dbReference>
<keyword evidence="3" id="KW-1185">Reference proteome</keyword>
<feature type="transmembrane region" description="Helical" evidence="1">
    <location>
        <begin position="92"/>
        <end position="113"/>
    </location>
</feature>
<dbReference type="OrthoDB" id="10429530at2759"/>
<gene>
    <name evidence="2" type="ORF">BpHYR1_024370</name>
</gene>
<keyword evidence="1" id="KW-1133">Transmembrane helix</keyword>
<name>A0A3M7R1K6_BRAPC</name>
<reference evidence="2 3" key="1">
    <citation type="journal article" date="2018" name="Sci. Rep.">
        <title>Genomic signatures of local adaptation to the degree of environmental predictability in rotifers.</title>
        <authorList>
            <person name="Franch-Gras L."/>
            <person name="Hahn C."/>
            <person name="Garcia-Roger E.M."/>
            <person name="Carmona M.J."/>
            <person name="Serra M."/>
            <person name="Gomez A."/>
        </authorList>
    </citation>
    <scope>NUCLEOTIDE SEQUENCE [LARGE SCALE GENOMIC DNA]</scope>
    <source>
        <strain evidence="2">HYR1</strain>
    </source>
</reference>
<proteinExistence type="predicted"/>
<dbReference type="AlphaFoldDB" id="A0A3M7R1K6"/>
<comment type="caution">
    <text evidence="2">The sequence shown here is derived from an EMBL/GenBank/DDBJ whole genome shotgun (WGS) entry which is preliminary data.</text>
</comment>
<organism evidence="2 3">
    <name type="scientific">Brachionus plicatilis</name>
    <name type="common">Marine rotifer</name>
    <name type="synonym">Brachionus muelleri</name>
    <dbReference type="NCBI Taxonomy" id="10195"/>
    <lineage>
        <taxon>Eukaryota</taxon>
        <taxon>Metazoa</taxon>
        <taxon>Spiralia</taxon>
        <taxon>Gnathifera</taxon>
        <taxon>Rotifera</taxon>
        <taxon>Eurotatoria</taxon>
        <taxon>Monogononta</taxon>
        <taxon>Pseudotrocha</taxon>
        <taxon>Ploima</taxon>
        <taxon>Brachionidae</taxon>
        <taxon>Brachionus</taxon>
    </lineage>
</organism>
<evidence type="ECO:0000313" key="2">
    <source>
        <dbReference type="EMBL" id="RNA17480.1"/>
    </source>
</evidence>
<protein>
    <submittedName>
        <fullName evidence="2">Uncharacterized protein</fullName>
    </submittedName>
</protein>
<evidence type="ECO:0000256" key="1">
    <source>
        <dbReference type="SAM" id="Phobius"/>
    </source>
</evidence>
<dbReference type="EMBL" id="REGN01004445">
    <property type="protein sequence ID" value="RNA17480.1"/>
    <property type="molecule type" value="Genomic_DNA"/>
</dbReference>
<sequence>MNEEEESSKSYDNIIRLLEEMQNRPQTNNFHSNTENEFDTKILEYDRLENPFLYKRNFRHGNINQLFVSADTEPQTLLSTDTQLEFLGSLRIWQVAAILIAFFMFMALVIFLFRKLNKAYTRYSPSVLVASSSLENLRGCSVSSSYSSDSTNHLLAKNFSMKPSLNYDKNNFGNLRKQLAEFV</sequence>
<keyword evidence="1" id="KW-0472">Membrane</keyword>
<accession>A0A3M7R1K6</accession>
<keyword evidence="1" id="KW-0812">Transmembrane</keyword>